<dbReference type="PANTHER" id="PTHR21485">
    <property type="entry name" value="HAD SUPERFAMILY MEMBERS CMAS AND KDSC"/>
    <property type="match status" value="1"/>
</dbReference>
<dbReference type="Gene3D" id="3.90.550.10">
    <property type="entry name" value="Spore Coat Polysaccharide Biosynthesis Protein SpsA, Chain A"/>
    <property type="match status" value="1"/>
</dbReference>
<dbReference type="InterPro" id="IPR050793">
    <property type="entry name" value="CMP-NeuNAc_synthase"/>
</dbReference>
<reference evidence="1" key="1">
    <citation type="submission" date="2020-03" db="EMBL/GenBank/DDBJ databases">
        <title>The deep terrestrial virosphere.</title>
        <authorList>
            <person name="Holmfeldt K."/>
            <person name="Nilsson E."/>
            <person name="Simone D."/>
            <person name="Lopez-Fernandez M."/>
            <person name="Wu X."/>
            <person name="de Brujin I."/>
            <person name="Lundin D."/>
            <person name="Andersson A."/>
            <person name="Bertilsson S."/>
            <person name="Dopson M."/>
        </authorList>
    </citation>
    <scope>NUCLEOTIDE SEQUENCE</scope>
    <source>
        <strain evidence="1">TM448A02238</strain>
    </source>
</reference>
<organism evidence="1">
    <name type="scientific">viral metagenome</name>
    <dbReference type="NCBI Taxonomy" id="1070528"/>
    <lineage>
        <taxon>unclassified sequences</taxon>
        <taxon>metagenomes</taxon>
        <taxon>organismal metagenomes</taxon>
    </lineage>
</organism>
<name>A0A6H1ZUP9_9ZZZZ</name>
<dbReference type="InterPro" id="IPR029044">
    <property type="entry name" value="Nucleotide-diphossugar_trans"/>
</dbReference>
<accession>A0A6H1ZUP9</accession>
<keyword evidence="1" id="KW-0808">Transferase</keyword>
<evidence type="ECO:0000313" key="1">
    <source>
        <dbReference type="EMBL" id="QJA51656.1"/>
    </source>
</evidence>
<dbReference type="CDD" id="cd02513">
    <property type="entry name" value="CMP-NeuAc_Synthase"/>
    <property type="match status" value="1"/>
</dbReference>
<dbReference type="Pfam" id="PF02348">
    <property type="entry name" value="CTP_transf_3"/>
    <property type="match status" value="1"/>
</dbReference>
<sequence>MTTLSPEVYERLRNLPTFRANPEKLLTLTQEQINSETRGSPLCFIPARKHSKRLPNKNKLLLAGKPLVQHAIDVAKESGVFGEIVVSSDDEEILEIAYESKVSPHLRPKRLADDRTQVRHLINFLLGVYPMTDIFCVMIPCNPFRTVGDLRNAYKLMFDKKANYVMSVVKAHPPPQWACQIKKGWLQFYGDYANLIQSQRLEPLYYHNGAFVFARTETFLKEIDKDFHGSKCYPYIMEGGVDINYPEDYICAKVLWKVNKEE</sequence>
<dbReference type="GO" id="GO:0008781">
    <property type="term" value="F:N-acylneuraminate cytidylyltransferase activity"/>
    <property type="evidence" value="ECO:0007669"/>
    <property type="project" value="TreeGrafter"/>
</dbReference>
<protein>
    <submittedName>
        <fullName evidence="1">Putative cytidylyltransferase</fullName>
    </submittedName>
</protein>
<dbReference type="SUPFAM" id="SSF53448">
    <property type="entry name" value="Nucleotide-diphospho-sugar transferases"/>
    <property type="match status" value="1"/>
</dbReference>
<dbReference type="PANTHER" id="PTHR21485:SF6">
    <property type="entry name" value="N-ACYLNEURAMINATE CYTIDYLYLTRANSFERASE-RELATED"/>
    <property type="match status" value="1"/>
</dbReference>
<keyword evidence="1" id="KW-0548">Nucleotidyltransferase</keyword>
<dbReference type="AlphaFoldDB" id="A0A6H1ZUP9"/>
<dbReference type="InterPro" id="IPR003329">
    <property type="entry name" value="Cytidylyl_trans"/>
</dbReference>
<dbReference type="EMBL" id="MT144280">
    <property type="protein sequence ID" value="QJA51656.1"/>
    <property type="molecule type" value="Genomic_DNA"/>
</dbReference>
<proteinExistence type="predicted"/>
<gene>
    <name evidence="1" type="ORF">TM448A02238_0011</name>
</gene>